<dbReference type="OMA" id="WEYIRIS"/>
<name>A0A0N4X2H6_HAEPC</name>
<dbReference type="STRING" id="6290.A0A0N4X2H6"/>
<dbReference type="GO" id="GO:1900449">
    <property type="term" value="P:regulation of glutamate receptor signaling pathway"/>
    <property type="evidence" value="ECO:0007669"/>
    <property type="project" value="InterPro"/>
</dbReference>
<protein>
    <submittedName>
        <fullName evidence="3">DOMON domain-containing protein</fullName>
    </submittedName>
</protein>
<organism evidence="3">
    <name type="scientific">Haemonchus placei</name>
    <name type="common">Barber's pole worm</name>
    <dbReference type="NCBI Taxonomy" id="6290"/>
    <lineage>
        <taxon>Eukaryota</taxon>
        <taxon>Metazoa</taxon>
        <taxon>Ecdysozoa</taxon>
        <taxon>Nematoda</taxon>
        <taxon>Chromadorea</taxon>
        <taxon>Rhabditida</taxon>
        <taxon>Rhabditina</taxon>
        <taxon>Rhabditomorpha</taxon>
        <taxon>Strongyloidea</taxon>
        <taxon>Trichostrongylidae</taxon>
        <taxon>Haemonchus</taxon>
    </lineage>
</organism>
<evidence type="ECO:0000313" key="1">
    <source>
        <dbReference type="EMBL" id="VDO71800.1"/>
    </source>
</evidence>
<dbReference type="PANTHER" id="PTHR46902:SF1">
    <property type="entry name" value="DOMON DOMAIN-CONTAINING PROTEIN FRRS1L"/>
    <property type="match status" value="1"/>
</dbReference>
<dbReference type="PANTHER" id="PTHR46902">
    <property type="entry name" value="DOMON DOMAIN-CONTAINING PROTEIN FRRS1L"/>
    <property type="match status" value="1"/>
</dbReference>
<reference evidence="1 2" key="2">
    <citation type="submission" date="2018-11" db="EMBL/GenBank/DDBJ databases">
        <authorList>
            <consortium name="Pathogen Informatics"/>
        </authorList>
    </citation>
    <scope>NUCLEOTIDE SEQUENCE [LARGE SCALE GENOMIC DNA]</scope>
    <source>
        <strain evidence="1 2">MHpl1</strain>
    </source>
</reference>
<dbReference type="OrthoDB" id="6372137at2759"/>
<dbReference type="EMBL" id="UZAF01020651">
    <property type="protein sequence ID" value="VDO71800.1"/>
    <property type="molecule type" value="Genomic_DNA"/>
</dbReference>
<gene>
    <name evidence="1" type="ORF">HPLM_LOCUS18555</name>
</gene>
<dbReference type="WBParaSite" id="HPLM_0001856301-mRNA-1">
    <property type="protein sequence ID" value="HPLM_0001856301-mRNA-1"/>
    <property type="gene ID" value="HPLM_0001856301"/>
</dbReference>
<dbReference type="GO" id="GO:0099072">
    <property type="term" value="P:regulation of postsynaptic membrane neurotransmitter receptor levels"/>
    <property type="evidence" value="ECO:0007669"/>
    <property type="project" value="TreeGrafter"/>
</dbReference>
<evidence type="ECO:0000313" key="3">
    <source>
        <dbReference type="WBParaSite" id="HPLM_0001856301-mRNA-1"/>
    </source>
</evidence>
<evidence type="ECO:0000313" key="2">
    <source>
        <dbReference type="Proteomes" id="UP000268014"/>
    </source>
</evidence>
<dbReference type="Proteomes" id="UP000268014">
    <property type="component" value="Unassembled WGS sequence"/>
</dbReference>
<proteinExistence type="predicted"/>
<accession>A0A0N4X2H6</accession>
<keyword evidence="2" id="KW-1185">Reference proteome</keyword>
<dbReference type="InterPro" id="IPR042789">
    <property type="entry name" value="FRRS1L"/>
</dbReference>
<reference evidence="3" key="1">
    <citation type="submission" date="2016-04" db="UniProtKB">
        <authorList>
            <consortium name="WormBaseParasite"/>
        </authorList>
    </citation>
    <scope>IDENTIFICATION</scope>
</reference>
<dbReference type="AlphaFoldDB" id="A0A0N4X2H6"/>
<sequence>MWEVTLPTRSLCSTQSRKGFGHEAPRSRAITKQIHSHTNNLSAICRLSYSLAFSFEGCNATQSCWFHPPNCNANERGKCISGVRWYMEPDGLRIQLQTHVNDLDPHRPAYAALGFSYNQRMDDDTVVECVQPLQGQPGQVRVSFNDETFNNVLHQASSVLLEGGSVTMEDGVLKCDMKLLLDNIGLVSNDSKFMIHDLEARPYYLLFARGNADPWTLEKDIHSVNDNPQFPWMTEEMVGALYAFGKNDLLTMQQ</sequence>